<dbReference type="PROSITE" id="PS51471">
    <property type="entry name" value="FE2OG_OXY"/>
    <property type="match status" value="1"/>
</dbReference>
<evidence type="ECO:0000256" key="8">
    <source>
        <dbReference type="ARBA" id="ARBA00023004"/>
    </source>
</evidence>
<dbReference type="Gene3D" id="2.60.120.330">
    <property type="entry name" value="B-lactam Antibiotic, Isopenicillin N Synthase, Chain"/>
    <property type="match status" value="1"/>
</dbReference>
<dbReference type="SUPFAM" id="SSF51197">
    <property type="entry name" value="Clavaminate synthase-like"/>
    <property type="match status" value="1"/>
</dbReference>
<dbReference type="GO" id="GO:0097295">
    <property type="term" value="P:morphine biosynthetic process"/>
    <property type="evidence" value="ECO:0007669"/>
    <property type="project" value="UniProtKB-ARBA"/>
</dbReference>
<dbReference type="InterPro" id="IPR050295">
    <property type="entry name" value="Plant_2OG-oxidoreductases"/>
</dbReference>
<dbReference type="Pfam" id="PF14226">
    <property type="entry name" value="DIOX_N"/>
    <property type="match status" value="1"/>
</dbReference>
<reference evidence="11" key="1">
    <citation type="submission" date="2022-04" db="EMBL/GenBank/DDBJ databases">
        <title>A functionally conserved STORR gene fusion in Papaver species that diverged 16.8 million years ago.</title>
        <authorList>
            <person name="Catania T."/>
        </authorList>
    </citation>
    <scope>NUCLEOTIDE SEQUENCE</scope>
    <source>
        <strain evidence="11">S-188037</strain>
    </source>
</reference>
<keyword evidence="4" id="KW-0808">Transferase</keyword>
<dbReference type="InterPro" id="IPR027443">
    <property type="entry name" value="IPNS-like_sf"/>
</dbReference>
<evidence type="ECO:0000313" key="11">
    <source>
        <dbReference type="EMBL" id="KAI3919642.1"/>
    </source>
</evidence>
<proteinExistence type="inferred from homology"/>
<comment type="cofactor">
    <cofactor evidence="2">
        <name>Fe cation</name>
        <dbReference type="ChEBI" id="CHEBI:24875"/>
    </cofactor>
</comment>
<evidence type="ECO:0000313" key="12">
    <source>
        <dbReference type="Proteomes" id="UP001202328"/>
    </source>
</evidence>
<dbReference type="InterPro" id="IPR044861">
    <property type="entry name" value="IPNS-like_FE2OG_OXY"/>
</dbReference>
<sequence>MEKPEGIRIGASLFVPNVQELAKQPLAEVPARYIRNDQEPLTDVSAMSMIDKKVPVIDLQKLLSPAPIVGQLELERLHSACKEWGFFQVINHGVDILLVEKTKSEIQGFFNLPMDEKKKFWQLEGDMEGFGQVHVKSEDQKLDWGDMFFMLTLPRHMRKPRLFPKLPLPLRETIESYSLQLSKLSMTLLELMGKALQIEAKVMEELFGNGRQIIKMNYYPPCPQPENVLGNTPHSDATGLTILLQLNEVEGLQIRKDNMWVPVKPLRNAFIVNIGDLLQIMSNEIYSSVEHRVTVNSTKERLSVATFHSPQLGTEIGPILGLITPETPALFRTIVYEDYIKKYFSRKLDGKSFLDYMRVGEGDEDNNQYV</sequence>
<dbReference type="Proteomes" id="UP001202328">
    <property type="component" value="Unassembled WGS sequence"/>
</dbReference>
<dbReference type="FunFam" id="2.60.120.330:FF:000001">
    <property type="entry name" value="Protein SRG1"/>
    <property type="match status" value="1"/>
</dbReference>
<feature type="domain" description="Fe2OG dioxygenase" evidence="10">
    <location>
        <begin position="209"/>
        <end position="310"/>
    </location>
</feature>
<keyword evidence="8 9" id="KW-0408">Iron</keyword>
<evidence type="ECO:0000256" key="2">
    <source>
        <dbReference type="ARBA" id="ARBA00001962"/>
    </source>
</evidence>
<comment type="caution">
    <text evidence="11">The sequence shown here is derived from an EMBL/GenBank/DDBJ whole genome shotgun (WGS) entry which is preliminary data.</text>
</comment>
<evidence type="ECO:0000256" key="1">
    <source>
        <dbReference type="ARBA" id="ARBA00001961"/>
    </source>
</evidence>
<dbReference type="Pfam" id="PF03171">
    <property type="entry name" value="2OG-FeII_Oxy"/>
    <property type="match status" value="1"/>
</dbReference>
<comment type="similarity">
    <text evidence="3 9">Belongs to the iron/ascorbate-dependent oxidoreductase family.</text>
</comment>
<dbReference type="InterPro" id="IPR026992">
    <property type="entry name" value="DIOX_N"/>
</dbReference>
<evidence type="ECO:0000256" key="9">
    <source>
        <dbReference type="RuleBase" id="RU003682"/>
    </source>
</evidence>
<dbReference type="GO" id="GO:0016740">
    <property type="term" value="F:transferase activity"/>
    <property type="evidence" value="ECO:0007669"/>
    <property type="project" value="UniProtKB-KW"/>
</dbReference>
<evidence type="ECO:0000259" key="10">
    <source>
        <dbReference type="PROSITE" id="PS51471"/>
    </source>
</evidence>
<dbReference type="InterPro" id="IPR005123">
    <property type="entry name" value="Oxoglu/Fe-dep_dioxygenase_dom"/>
</dbReference>
<keyword evidence="5 9" id="KW-0479">Metal-binding</keyword>
<keyword evidence="7 9" id="KW-0560">Oxidoreductase</keyword>
<protein>
    <recommendedName>
        <fullName evidence="10">Fe2OG dioxygenase domain-containing protein</fullName>
    </recommendedName>
</protein>
<dbReference type="PANTHER" id="PTHR47991">
    <property type="entry name" value="OXOGLUTARATE/IRON-DEPENDENT DIOXYGENASE"/>
    <property type="match status" value="1"/>
</dbReference>
<keyword evidence="6" id="KW-0223">Dioxygenase</keyword>
<organism evidence="11 12">
    <name type="scientific">Papaver atlanticum</name>
    <dbReference type="NCBI Taxonomy" id="357466"/>
    <lineage>
        <taxon>Eukaryota</taxon>
        <taxon>Viridiplantae</taxon>
        <taxon>Streptophyta</taxon>
        <taxon>Embryophyta</taxon>
        <taxon>Tracheophyta</taxon>
        <taxon>Spermatophyta</taxon>
        <taxon>Magnoliopsida</taxon>
        <taxon>Ranunculales</taxon>
        <taxon>Papaveraceae</taxon>
        <taxon>Papaveroideae</taxon>
        <taxon>Papaver</taxon>
    </lineage>
</organism>
<dbReference type="GO" id="GO:0016706">
    <property type="term" value="F:2-oxoglutarate-dependent dioxygenase activity"/>
    <property type="evidence" value="ECO:0007669"/>
    <property type="project" value="UniProtKB-ARBA"/>
</dbReference>
<comment type="cofactor">
    <cofactor evidence="1">
        <name>L-ascorbate</name>
        <dbReference type="ChEBI" id="CHEBI:38290"/>
    </cofactor>
</comment>
<dbReference type="EMBL" id="JAJJMB010008871">
    <property type="protein sequence ID" value="KAI3919642.1"/>
    <property type="molecule type" value="Genomic_DNA"/>
</dbReference>
<gene>
    <name evidence="11" type="ORF">MKW98_031775</name>
</gene>
<dbReference type="GO" id="GO:0046872">
    <property type="term" value="F:metal ion binding"/>
    <property type="evidence" value="ECO:0007669"/>
    <property type="project" value="UniProtKB-KW"/>
</dbReference>
<evidence type="ECO:0000256" key="7">
    <source>
        <dbReference type="ARBA" id="ARBA00023002"/>
    </source>
</evidence>
<dbReference type="AlphaFoldDB" id="A0AAD4SRB9"/>
<evidence type="ECO:0000256" key="5">
    <source>
        <dbReference type="ARBA" id="ARBA00022723"/>
    </source>
</evidence>
<keyword evidence="12" id="KW-1185">Reference proteome</keyword>
<evidence type="ECO:0000256" key="3">
    <source>
        <dbReference type="ARBA" id="ARBA00008056"/>
    </source>
</evidence>
<accession>A0AAD4SRB9</accession>
<evidence type="ECO:0000256" key="6">
    <source>
        <dbReference type="ARBA" id="ARBA00022964"/>
    </source>
</evidence>
<name>A0AAD4SRB9_9MAGN</name>
<evidence type="ECO:0000256" key="4">
    <source>
        <dbReference type="ARBA" id="ARBA00022679"/>
    </source>
</evidence>